<sequence length="473" mass="51886">MQASSSFPESSPPLPAASPPPSTGLLEHLCIEVLQEIGNLLSNGDQMNLRAVCRELGVAIDPLFYTFFVLRGDRIRRESGLHMLEKMAAGQLGWCRHAKTIHITPGSKPEAGEDVGPKWYPSDPALPNLLVSALASMHHIQTVVWNANSKDPDWVKEAIRDSLNTFPLLSDLQLKAQGTVNLGLTPIPTLTKLWVEAQDHWPQIQIVQDICQVVGRSHNLTSLHISVNANAGSDWSRIWTMLRTTLLRPNPSAHIHLKDLTTNSITTDLLTYLRSYSGTLETVSLERSHGSASPKPDPLASTFFETVLPAHAKTLVELSCPACHDGRWSFGVHNVDAILPLRQLETLDMTVNAGDVIDIDPPLNAVSLLLSTAALLPALRLLKIAPASYHRDIDSAIKSALENYTTHTNSPLLVCVASSSYMYHAQGGREHGHDWYALAPALSDEGEHSTLLVYKALDPEAAAVKRIRAWYDK</sequence>
<evidence type="ECO:0000313" key="3">
    <source>
        <dbReference type="Proteomes" id="UP001218188"/>
    </source>
</evidence>
<keyword evidence="3" id="KW-1185">Reference proteome</keyword>
<feature type="region of interest" description="Disordered" evidence="1">
    <location>
        <begin position="1"/>
        <end position="21"/>
    </location>
</feature>
<evidence type="ECO:0000256" key="1">
    <source>
        <dbReference type="SAM" id="MobiDB-lite"/>
    </source>
</evidence>
<dbReference type="AlphaFoldDB" id="A0AAD6WT14"/>
<evidence type="ECO:0000313" key="2">
    <source>
        <dbReference type="EMBL" id="KAJ7023855.1"/>
    </source>
</evidence>
<gene>
    <name evidence="2" type="ORF">C8F04DRAFT_1047773</name>
</gene>
<proteinExistence type="predicted"/>
<evidence type="ECO:0008006" key="4">
    <source>
        <dbReference type="Google" id="ProtNLM"/>
    </source>
</evidence>
<dbReference type="EMBL" id="JARJCM010000181">
    <property type="protein sequence ID" value="KAJ7023855.1"/>
    <property type="molecule type" value="Genomic_DNA"/>
</dbReference>
<accession>A0AAD6WT14</accession>
<feature type="compositionally biased region" description="Pro residues" evidence="1">
    <location>
        <begin position="10"/>
        <end position="21"/>
    </location>
</feature>
<name>A0AAD6WT14_9AGAR</name>
<comment type="caution">
    <text evidence="2">The sequence shown here is derived from an EMBL/GenBank/DDBJ whole genome shotgun (WGS) entry which is preliminary data.</text>
</comment>
<dbReference type="SUPFAM" id="SSF52047">
    <property type="entry name" value="RNI-like"/>
    <property type="match status" value="1"/>
</dbReference>
<dbReference type="Proteomes" id="UP001218188">
    <property type="component" value="Unassembled WGS sequence"/>
</dbReference>
<protein>
    <recommendedName>
        <fullName evidence="4">F-box domain-containing protein</fullName>
    </recommendedName>
</protein>
<organism evidence="2 3">
    <name type="scientific">Mycena alexandri</name>
    <dbReference type="NCBI Taxonomy" id="1745969"/>
    <lineage>
        <taxon>Eukaryota</taxon>
        <taxon>Fungi</taxon>
        <taxon>Dikarya</taxon>
        <taxon>Basidiomycota</taxon>
        <taxon>Agaricomycotina</taxon>
        <taxon>Agaricomycetes</taxon>
        <taxon>Agaricomycetidae</taxon>
        <taxon>Agaricales</taxon>
        <taxon>Marasmiineae</taxon>
        <taxon>Mycenaceae</taxon>
        <taxon>Mycena</taxon>
    </lineage>
</organism>
<reference evidence="2" key="1">
    <citation type="submission" date="2023-03" db="EMBL/GenBank/DDBJ databases">
        <title>Massive genome expansion in bonnet fungi (Mycena s.s.) driven by repeated elements and novel gene families across ecological guilds.</title>
        <authorList>
            <consortium name="Lawrence Berkeley National Laboratory"/>
            <person name="Harder C.B."/>
            <person name="Miyauchi S."/>
            <person name="Viragh M."/>
            <person name="Kuo A."/>
            <person name="Thoen E."/>
            <person name="Andreopoulos B."/>
            <person name="Lu D."/>
            <person name="Skrede I."/>
            <person name="Drula E."/>
            <person name="Henrissat B."/>
            <person name="Morin E."/>
            <person name="Kohler A."/>
            <person name="Barry K."/>
            <person name="LaButti K."/>
            <person name="Morin E."/>
            <person name="Salamov A."/>
            <person name="Lipzen A."/>
            <person name="Mereny Z."/>
            <person name="Hegedus B."/>
            <person name="Baldrian P."/>
            <person name="Stursova M."/>
            <person name="Weitz H."/>
            <person name="Taylor A."/>
            <person name="Grigoriev I.V."/>
            <person name="Nagy L.G."/>
            <person name="Martin F."/>
            <person name="Kauserud H."/>
        </authorList>
    </citation>
    <scope>NUCLEOTIDE SEQUENCE</scope>
    <source>
        <strain evidence="2">CBHHK200</strain>
    </source>
</reference>